<accession>A0A4C1ZTU5</accession>
<dbReference type="Proteomes" id="UP000299102">
    <property type="component" value="Unassembled WGS sequence"/>
</dbReference>
<keyword evidence="3" id="KW-1185">Reference proteome</keyword>
<comment type="caution">
    <text evidence="2">The sequence shown here is derived from an EMBL/GenBank/DDBJ whole genome shotgun (WGS) entry which is preliminary data.</text>
</comment>
<sequence length="320" mass="35971">MEDAERQGYELSASDIPTHVLTDPRHRPDILDLELGHKIRRHVEVVYGMQMQHLPIIVTMRTGNSNSSPVAARQGMDWELFKATQETLHLGFLFETTVDVEVSTNFRVDRIRKAQARATNLLPTSTSRRSDLPPSIKRRLRHKHRSLLGGVEKGVNLYDSESGKEPTKTGEYSAYHPAISRGINICTCPANQTSPLHVPATGTIRVPQWTFHNATAHKSIAPPCIRKELRVIHGGSTLRHGEGLRQVLSNDAASALPSTTCYPLHARYEQEYRRVAVYLLNYTRYTLTTYRHCGSSRGLEDDAMLALYADDSAYFVILKG</sequence>
<evidence type="ECO:0000313" key="2">
    <source>
        <dbReference type="EMBL" id="GBP91108.1"/>
    </source>
</evidence>
<gene>
    <name evidence="2" type="ORF">EVAR_100409_1</name>
</gene>
<organism evidence="2 3">
    <name type="scientific">Eumeta variegata</name>
    <name type="common">Bagworm moth</name>
    <name type="synonym">Eumeta japonica</name>
    <dbReference type="NCBI Taxonomy" id="151549"/>
    <lineage>
        <taxon>Eukaryota</taxon>
        <taxon>Metazoa</taxon>
        <taxon>Ecdysozoa</taxon>
        <taxon>Arthropoda</taxon>
        <taxon>Hexapoda</taxon>
        <taxon>Insecta</taxon>
        <taxon>Pterygota</taxon>
        <taxon>Neoptera</taxon>
        <taxon>Endopterygota</taxon>
        <taxon>Lepidoptera</taxon>
        <taxon>Glossata</taxon>
        <taxon>Ditrysia</taxon>
        <taxon>Tineoidea</taxon>
        <taxon>Psychidae</taxon>
        <taxon>Oiketicinae</taxon>
        <taxon>Eumeta</taxon>
    </lineage>
</organism>
<reference evidence="2 3" key="1">
    <citation type="journal article" date="2019" name="Commun. Biol.">
        <title>The bagworm genome reveals a unique fibroin gene that provides high tensile strength.</title>
        <authorList>
            <person name="Kono N."/>
            <person name="Nakamura H."/>
            <person name="Ohtoshi R."/>
            <person name="Tomita M."/>
            <person name="Numata K."/>
            <person name="Arakawa K."/>
        </authorList>
    </citation>
    <scope>NUCLEOTIDE SEQUENCE [LARGE SCALE GENOMIC DNA]</scope>
</reference>
<evidence type="ECO:0000313" key="3">
    <source>
        <dbReference type="Proteomes" id="UP000299102"/>
    </source>
</evidence>
<proteinExistence type="predicted"/>
<dbReference type="EMBL" id="BGZK01002142">
    <property type="protein sequence ID" value="GBP91108.1"/>
    <property type="molecule type" value="Genomic_DNA"/>
</dbReference>
<dbReference type="AlphaFoldDB" id="A0A4C1ZTU5"/>
<name>A0A4C1ZTU5_EUMVA</name>
<evidence type="ECO:0000256" key="1">
    <source>
        <dbReference type="SAM" id="MobiDB-lite"/>
    </source>
</evidence>
<protein>
    <submittedName>
        <fullName evidence="2">Uncharacterized protein</fullName>
    </submittedName>
</protein>
<dbReference type="OrthoDB" id="410155at2759"/>
<feature type="region of interest" description="Disordered" evidence="1">
    <location>
        <begin position="1"/>
        <end position="20"/>
    </location>
</feature>